<dbReference type="GO" id="GO:0006508">
    <property type="term" value="P:proteolysis"/>
    <property type="evidence" value="ECO:0007669"/>
    <property type="project" value="UniProtKB-KW"/>
</dbReference>
<keyword evidence="4" id="KW-1185">Reference proteome</keyword>
<evidence type="ECO:0000313" key="3">
    <source>
        <dbReference type="EMBL" id="TLC99779.1"/>
    </source>
</evidence>
<dbReference type="GO" id="GO:0004190">
    <property type="term" value="F:aspartic-type endopeptidase activity"/>
    <property type="evidence" value="ECO:0007669"/>
    <property type="project" value="InterPro"/>
</dbReference>
<dbReference type="Pfam" id="PF01478">
    <property type="entry name" value="Peptidase_A24"/>
    <property type="match status" value="1"/>
</dbReference>
<dbReference type="Gene3D" id="1.20.120.1220">
    <property type="match status" value="1"/>
</dbReference>
<comment type="caution">
    <text evidence="3">The sequence shown here is derived from an EMBL/GenBank/DDBJ whole genome shotgun (WGS) entry which is preliminary data.</text>
</comment>
<keyword evidence="3" id="KW-0378">Hydrolase</keyword>
<keyword evidence="1" id="KW-0472">Membrane</keyword>
<proteinExistence type="predicted"/>
<keyword evidence="1" id="KW-1133">Transmembrane helix</keyword>
<dbReference type="RefSeq" id="WP_052431016.1">
    <property type="nucleotide sequence ID" value="NZ_CAUSDN010000001.1"/>
</dbReference>
<feature type="transmembrane region" description="Helical" evidence="1">
    <location>
        <begin position="47"/>
        <end position="71"/>
    </location>
</feature>
<feature type="domain" description="Prepilin type IV endopeptidase peptidase" evidence="2">
    <location>
        <begin position="9"/>
        <end position="109"/>
    </location>
</feature>
<dbReference type="Proteomes" id="UP000306509">
    <property type="component" value="Unassembled WGS sequence"/>
</dbReference>
<dbReference type="AlphaFoldDB" id="A0A4U8Q4M9"/>
<feature type="transmembrane region" description="Helical" evidence="1">
    <location>
        <begin position="148"/>
        <end position="167"/>
    </location>
</feature>
<dbReference type="EMBL" id="QGQD01000066">
    <property type="protein sequence ID" value="TLC99779.1"/>
    <property type="molecule type" value="Genomic_DNA"/>
</dbReference>
<feature type="transmembrane region" description="Helical" evidence="1">
    <location>
        <begin position="83"/>
        <end position="113"/>
    </location>
</feature>
<keyword evidence="1" id="KW-0812">Transmembrane</keyword>
<evidence type="ECO:0000259" key="2">
    <source>
        <dbReference type="Pfam" id="PF01478"/>
    </source>
</evidence>
<dbReference type="GO" id="GO:0016020">
    <property type="term" value="C:membrane"/>
    <property type="evidence" value="ECO:0007669"/>
    <property type="project" value="InterPro"/>
</dbReference>
<protein>
    <submittedName>
        <fullName evidence="3">Flp pilus assembly protein, protease CpaA</fullName>
    </submittedName>
</protein>
<evidence type="ECO:0000313" key="4">
    <source>
        <dbReference type="Proteomes" id="UP000306509"/>
    </source>
</evidence>
<keyword evidence="3" id="KW-0645">Protease</keyword>
<dbReference type="STRING" id="180332.GCA_000797495_01169"/>
<gene>
    <name evidence="3" type="ORF">DSM106044_03420</name>
</gene>
<evidence type="ECO:0000256" key="1">
    <source>
        <dbReference type="SAM" id="Phobius"/>
    </source>
</evidence>
<reference evidence="3 4" key="1">
    <citation type="journal article" date="2019" name="Anaerobe">
        <title>Detection of Robinsoniella peoriensis in multiple bone samples of a trauma patient.</title>
        <authorList>
            <person name="Schrottner P."/>
            <person name="Hartwich K."/>
            <person name="Bunk B."/>
            <person name="Schober I."/>
            <person name="Helbig S."/>
            <person name="Rudolph W.W."/>
            <person name="Gunzer F."/>
        </authorList>
    </citation>
    <scope>NUCLEOTIDE SEQUENCE [LARGE SCALE GENOMIC DNA]</scope>
    <source>
        <strain evidence="3 4">DSM 106044</strain>
    </source>
</reference>
<name>A0A4U8Q4M9_9FIRM</name>
<sequence length="170" mass="19172">MKEMEFLCILCLVLLAVILDFWKGKIPNLLTFTGMAAGGVFQALNTGYMGILLFLGGVGTPLLVLGALYYFRMIGAGDIKLFCALGSFLGTTKIITCIFIAFLAGAGISVILILWRRNLWNRLAYFYAYISNYFYLKKWEPYRRDEDVDSHMHFSVPILISIILYAGGFY</sequence>
<dbReference type="InterPro" id="IPR000045">
    <property type="entry name" value="Prepilin_IV_endopep_pep"/>
</dbReference>
<accession>A0A4U8Q4M9</accession>
<organism evidence="3 4">
    <name type="scientific">Robinsoniella peoriensis</name>
    <dbReference type="NCBI Taxonomy" id="180332"/>
    <lineage>
        <taxon>Bacteria</taxon>
        <taxon>Bacillati</taxon>
        <taxon>Bacillota</taxon>
        <taxon>Clostridia</taxon>
        <taxon>Lachnospirales</taxon>
        <taxon>Lachnospiraceae</taxon>
        <taxon>Robinsoniella</taxon>
    </lineage>
</organism>